<dbReference type="PROSITE" id="PS00599">
    <property type="entry name" value="AA_TRANSFER_CLASS_2"/>
    <property type="match status" value="1"/>
</dbReference>
<comment type="catalytic activity">
    <reaction evidence="8 10">
        <text>6-carboxyhexanoyl-[ACP] + L-alanine + H(+) = (8S)-8-amino-7-oxononanoate + holo-[ACP] + CO2</text>
        <dbReference type="Rhea" id="RHEA:42288"/>
        <dbReference type="Rhea" id="RHEA-COMP:9685"/>
        <dbReference type="Rhea" id="RHEA-COMP:9955"/>
        <dbReference type="ChEBI" id="CHEBI:15378"/>
        <dbReference type="ChEBI" id="CHEBI:16526"/>
        <dbReference type="ChEBI" id="CHEBI:57972"/>
        <dbReference type="ChEBI" id="CHEBI:64479"/>
        <dbReference type="ChEBI" id="CHEBI:78846"/>
        <dbReference type="ChEBI" id="CHEBI:149468"/>
        <dbReference type="EC" id="2.3.1.47"/>
    </reaction>
</comment>
<keyword evidence="5 10" id="KW-0808">Transferase</keyword>
<dbReference type="GO" id="GO:0030170">
    <property type="term" value="F:pyridoxal phosphate binding"/>
    <property type="evidence" value="ECO:0007669"/>
    <property type="project" value="InterPro"/>
</dbReference>
<evidence type="ECO:0000256" key="10">
    <source>
        <dbReference type="RuleBase" id="RU003693"/>
    </source>
</evidence>
<name>A0A4R1K164_9GAMM</name>
<dbReference type="GO" id="GO:0009102">
    <property type="term" value="P:biotin biosynthetic process"/>
    <property type="evidence" value="ECO:0007669"/>
    <property type="project" value="UniProtKB-UniRule"/>
</dbReference>
<dbReference type="EC" id="2.3.1.47" evidence="10"/>
<dbReference type="Pfam" id="PF00155">
    <property type="entry name" value="Aminotran_1_2"/>
    <property type="match status" value="1"/>
</dbReference>
<evidence type="ECO:0000259" key="11">
    <source>
        <dbReference type="Pfam" id="PF00155"/>
    </source>
</evidence>
<evidence type="ECO:0000256" key="7">
    <source>
        <dbReference type="ARBA" id="ARBA00022898"/>
    </source>
</evidence>
<comment type="caution">
    <text evidence="12">The sequence shown here is derived from an EMBL/GenBank/DDBJ whole genome shotgun (WGS) entry which is preliminary data.</text>
</comment>
<feature type="modified residue" description="N6-(pyridoxal phosphate)lysine" evidence="9">
    <location>
        <position position="236"/>
    </location>
</feature>
<gene>
    <name evidence="12" type="ORF">EV690_1308</name>
</gene>
<dbReference type="PANTHER" id="PTHR13693:SF100">
    <property type="entry name" value="8-AMINO-7-OXONONANOATE SYNTHASE"/>
    <property type="match status" value="1"/>
</dbReference>
<dbReference type="Gene3D" id="3.90.1150.10">
    <property type="entry name" value="Aspartate Aminotransferase, domain 1"/>
    <property type="match status" value="1"/>
</dbReference>
<evidence type="ECO:0000256" key="5">
    <source>
        <dbReference type="ARBA" id="ARBA00022679"/>
    </source>
</evidence>
<dbReference type="InterPro" id="IPR015421">
    <property type="entry name" value="PyrdxlP-dep_Trfase_major"/>
</dbReference>
<keyword evidence="7 9" id="KW-0663">Pyridoxal phosphate</keyword>
<evidence type="ECO:0000313" key="12">
    <source>
        <dbReference type="EMBL" id="TCK57620.1"/>
    </source>
</evidence>
<dbReference type="EMBL" id="SMGD01000012">
    <property type="protein sequence ID" value="TCK57620.1"/>
    <property type="molecule type" value="Genomic_DNA"/>
</dbReference>
<dbReference type="InterPro" id="IPR015422">
    <property type="entry name" value="PyrdxlP-dep_Trfase_small"/>
</dbReference>
<evidence type="ECO:0000256" key="6">
    <source>
        <dbReference type="ARBA" id="ARBA00022756"/>
    </source>
</evidence>
<dbReference type="CDD" id="cd06454">
    <property type="entry name" value="KBL_like"/>
    <property type="match status" value="1"/>
</dbReference>
<dbReference type="InterPro" id="IPR015424">
    <property type="entry name" value="PyrdxlP-dep_Trfase"/>
</dbReference>
<dbReference type="AlphaFoldDB" id="A0A4R1K164"/>
<evidence type="ECO:0000256" key="3">
    <source>
        <dbReference type="ARBA" id="ARBA00010008"/>
    </source>
</evidence>
<evidence type="ECO:0000256" key="9">
    <source>
        <dbReference type="PIRSR" id="PIRSR604723-51"/>
    </source>
</evidence>
<dbReference type="InterPro" id="IPR004723">
    <property type="entry name" value="AONS_Archaea/Proteobacteria"/>
</dbReference>
<comment type="cofactor">
    <cofactor evidence="1 9 10">
        <name>pyridoxal 5'-phosphate</name>
        <dbReference type="ChEBI" id="CHEBI:597326"/>
    </cofactor>
</comment>
<sequence>MVHFANQLHKLAERRASALHRKLSINDAHRSGECVINNRSYLNFSSNDYLGLAHHPEVIQAYQRGASEYGVGSGSSPLITGYQRPHHQLAEQLSDWLGCEQVMLLSSGFSANQLVLKTLLAQGDLLLQDKLNHASLIDAGLSSAATMRRFLHNQPSAVAKFLQRATAENRLVVTEGVFSMDGDQAPLEAIASLCQQHNAWLMVDDAHGVGVLGEQGRGSCALAGICPEILMATFGKAFGVGGAMVGGSRELIDLFTNFGREYIYSTAMPAAQACAIQASLALIRQGEYQIRLTNNIQLVKSLLASTSWSLMPSSTAIQPVWVGSSKTALALSRKLREKGIWVSAIRPPSVAPGQARLRMTITAAHQERDIQRLAATLAELEPYFLPGTAFNEH</sequence>
<keyword evidence="6" id="KW-0093">Biotin biosynthesis</keyword>
<evidence type="ECO:0000256" key="8">
    <source>
        <dbReference type="ARBA" id="ARBA00047715"/>
    </source>
</evidence>
<dbReference type="GO" id="GO:0008710">
    <property type="term" value="F:8-amino-7-oxononanoate synthase activity"/>
    <property type="evidence" value="ECO:0007669"/>
    <property type="project" value="UniProtKB-UniRule"/>
</dbReference>
<dbReference type="InterPro" id="IPR004839">
    <property type="entry name" value="Aminotransferase_I/II_large"/>
</dbReference>
<evidence type="ECO:0000313" key="13">
    <source>
        <dbReference type="Proteomes" id="UP000295565"/>
    </source>
</evidence>
<dbReference type="Proteomes" id="UP000295565">
    <property type="component" value="Unassembled WGS sequence"/>
</dbReference>
<dbReference type="SUPFAM" id="SSF53383">
    <property type="entry name" value="PLP-dependent transferases"/>
    <property type="match status" value="1"/>
</dbReference>
<evidence type="ECO:0000256" key="2">
    <source>
        <dbReference type="ARBA" id="ARBA00004746"/>
    </source>
</evidence>
<dbReference type="Gene3D" id="3.40.640.10">
    <property type="entry name" value="Type I PLP-dependent aspartate aminotransferase-like (Major domain)"/>
    <property type="match status" value="1"/>
</dbReference>
<feature type="domain" description="Aminotransferase class I/classII large" evidence="11">
    <location>
        <begin position="41"/>
        <end position="376"/>
    </location>
</feature>
<dbReference type="RefSeq" id="WP_131912178.1">
    <property type="nucleotide sequence ID" value="NZ_OU594967.1"/>
</dbReference>
<dbReference type="OrthoDB" id="9807157at2"/>
<dbReference type="NCBIfam" id="TIGR00858">
    <property type="entry name" value="bioF"/>
    <property type="match status" value="1"/>
</dbReference>
<protein>
    <recommendedName>
        <fullName evidence="10">8-amino-7-ketopelargonate synthase</fullName>
        <ecNumber evidence="10">2.3.1.47</ecNumber>
    </recommendedName>
</protein>
<comment type="similarity">
    <text evidence="3 10">Belongs to the class-II pyridoxal-phosphate-dependent aminotransferase family. BioF subfamily.</text>
</comment>
<proteinExistence type="inferred from homology"/>
<evidence type="ECO:0000256" key="4">
    <source>
        <dbReference type="ARBA" id="ARBA00011738"/>
    </source>
</evidence>
<reference evidence="12 13" key="1">
    <citation type="submission" date="2019-03" db="EMBL/GenBank/DDBJ databases">
        <title>Genomic Encyclopedia of Type Strains, Phase IV (KMG-IV): sequencing the most valuable type-strain genomes for metagenomic binning, comparative biology and taxonomic classification.</title>
        <authorList>
            <person name="Goeker M."/>
        </authorList>
    </citation>
    <scope>NUCLEOTIDE SEQUENCE [LARGE SCALE GENOMIC DNA]</scope>
    <source>
        <strain evidence="12 13">DSM 18577</strain>
    </source>
</reference>
<comment type="pathway">
    <text evidence="2 10">Cofactor biosynthesis; biotin biosynthesis.</text>
</comment>
<dbReference type="UniPathway" id="UPA00078"/>
<organism evidence="12 13">
    <name type="scientific">Celerinatantimonas diazotrophica</name>
    <dbReference type="NCBI Taxonomy" id="412034"/>
    <lineage>
        <taxon>Bacteria</taxon>
        <taxon>Pseudomonadati</taxon>
        <taxon>Pseudomonadota</taxon>
        <taxon>Gammaproteobacteria</taxon>
        <taxon>Celerinatantimonadaceae</taxon>
        <taxon>Celerinatantimonas</taxon>
    </lineage>
</organism>
<accession>A0A4R1K164</accession>
<dbReference type="PANTHER" id="PTHR13693">
    <property type="entry name" value="CLASS II AMINOTRANSFERASE/8-AMINO-7-OXONONANOATE SYNTHASE"/>
    <property type="match status" value="1"/>
</dbReference>
<dbReference type="InterPro" id="IPR001917">
    <property type="entry name" value="Aminotrans_II_pyridoxalP_BS"/>
</dbReference>
<comment type="function">
    <text evidence="10">Catalyzes the decarboxylative condensation of pimeloyl-[acyl-carrier protein] and L-alanine to produce 8-amino-7-oxononanoate (AON), [acyl-carrier protein], and carbon dioxide.</text>
</comment>
<keyword evidence="13" id="KW-1185">Reference proteome</keyword>
<evidence type="ECO:0000256" key="1">
    <source>
        <dbReference type="ARBA" id="ARBA00001933"/>
    </source>
</evidence>
<dbReference type="InterPro" id="IPR050087">
    <property type="entry name" value="AON_synthase_class-II"/>
</dbReference>
<comment type="subunit">
    <text evidence="4 10">Homodimer.</text>
</comment>